<dbReference type="AlphaFoldDB" id="X1KXJ2"/>
<name>X1KXJ2_9ZZZZ</name>
<protein>
    <submittedName>
        <fullName evidence="1">Uncharacterized protein</fullName>
    </submittedName>
</protein>
<organism evidence="1">
    <name type="scientific">marine sediment metagenome</name>
    <dbReference type="NCBI Taxonomy" id="412755"/>
    <lineage>
        <taxon>unclassified sequences</taxon>
        <taxon>metagenomes</taxon>
        <taxon>ecological metagenomes</taxon>
    </lineage>
</organism>
<comment type="caution">
    <text evidence="1">The sequence shown here is derived from an EMBL/GenBank/DDBJ whole genome shotgun (WGS) entry which is preliminary data.</text>
</comment>
<accession>X1KXJ2</accession>
<dbReference type="EMBL" id="BARU01041272">
    <property type="protein sequence ID" value="GAH86678.1"/>
    <property type="molecule type" value="Genomic_DNA"/>
</dbReference>
<feature type="non-terminal residue" evidence="1">
    <location>
        <position position="67"/>
    </location>
</feature>
<proteinExistence type="predicted"/>
<gene>
    <name evidence="1" type="ORF">S03H2_63667</name>
</gene>
<sequence>MQIRCQNCANTQNFVLPLWARATFKIEEDGTISILHVRQLESLEEKLADQGKTSFSLTCSECGGDAE</sequence>
<evidence type="ECO:0000313" key="1">
    <source>
        <dbReference type="EMBL" id="GAH86678.1"/>
    </source>
</evidence>
<reference evidence="1" key="1">
    <citation type="journal article" date="2014" name="Front. Microbiol.">
        <title>High frequency of phylogenetically diverse reductive dehalogenase-homologous genes in deep subseafloor sedimentary metagenomes.</title>
        <authorList>
            <person name="Kawai M."/>
            <person name="Futagami T."/>
            <person name="Toyoda A."/>
            <person name="Takaki Y."/>
            <person name="Nishi S."/>
            <person name="Hori S."/>
            <person name="Arai W."/>
            <person name="Tsubouchi T."/>
            <person name="Morono Y."/>
            <person name="Uchiyama I."/>
            <person name="Ito T."/>
            <person name="Fujiyama A."/>
            <person name="Inagaki F."/>
            <person name="Takami H."/>
        </authorList>
    </citation>
    <scope>NUCLEOTIDE SEQUENCE</scope>
    <source>
        <strain evidence="1">Expedition CK06-06</strain>
    </source>
</reference>